<organism evidence="1 2">
    <name type="scientific">Clostridium acetobutylicum (strain ATCC 824 / DSM 792 / JCM 1419 / IAM 19013 / LMG 5710 / NBRC 13948 / NRRL B-527 / VKM B-1787 / 2291 / W)</name>
    <dbReference type="NCBI Taxonomy" id="272562"/>
    <lineage>
        <taxon>Bacteria</taxon>
        <taxon>Bacillati</taxon>
        <taxon>Bacillota</taxon>
        <taxon>Clostridia</taxon>
        <taxon>Eubacteriales</taxon>
        <taxon>Clostridiaceae</taxon>
        <taxon>Clostridium</taxon>
    </lineage>
</organism>
<dbReference type="EMBL" id="AE001437">
    <property type="protein sequence ID" value="AAK81398.1"/>
    <property type="molecule type" value="Genomic_DNA"/>
</dbReference>
<evidence type="ECO:0000313" key="1">
    <source>
        <dbReference type="EMBL" id="AAK81398.1"/>
    </source>
</evidence>
<dbReference type="STRING" id="272562.CA_C3470"/>
<dbReference type="Proteomes" id="UP000000814">
    <property type="component" value="Chromosome"/>
</dbReference>
<sequence>MYIIKKFTLKGYSGKIIHNYGVNKYLYIKYFGKYIGIIMHMFLHNFYKIYEGNDLR</sequence>
<gene>
    <name evidence="1" type="ordered locus">CA_C3470</name>
</gene>
<evidence type="ECO:0000313" key="2">
    <source>
        <dbReference type="Proteomes" id="UP000000814"/>
    </source>
</evidence>
<proteinExistence type="predicted"/>
<protein>
    <submittedName>
        <fullName evidence="1">Uncharacterized protein</fullName>
    </submittedName>
</protein>
<dbReference type="KEGG" id="cac:CA_C3470"/>
<dbReference type="HOGENOM" id="CLU_3005906_0_0_9"/>
<dbReference type="AlphaFoldDB" id="Q97DK5"/>
<name>Q97DK5_CLOAB</name>
<dbReference type="PIR" id="C97326">
    <property type="entry name" value="C97326"/>
</dbReference>
<reference evidence="1 2" key="1">
    <citation type="journal article" date="2001" name="J. Bacteriol.">
        <title>Genome sequence and comparative analysis of the solvent-producing bacterium Clostridium acetobutylicum.</title>
        <authorList>
            <person name="Nolling J."/>
            <person name="Breton G."/>
            <person name="Omelchenko M.V."/>
            <person name="Makarova K.S."/>
            <person name="Zeng Q."/>
            <person name="Gibson R."/>
            <person name="Lee H.M."/>
            <person name="Dubois J."/>
            <person name="Qiu D."/>
            <person name="Hitti J."/>
            <person name="Wolf Y.I."/>
            <person name="Tatusov R.L."/>
            <person name="Sabathe F."/>
            <person name="Doucette-Stamm L."/>
            <person name="Soucaille P."/>
            <person name="Daly M.J."/>
            <person name="Bennett G.N."/>
            <person name="Koonin E.V."/>
            <person name="Smith D.R."/>
        </authorList>
    </citation>
    <scope>NUCLEOTIDE SEQUENCE [LARGE SCALE GENOMIC DNA]</scope>
    <source>
        <strain evidence="2">ATCC 824 / DSM 792 / JCM 1419 / LMG 5710 / VKM B-1787</strain>
    </source>
</reference>
<accession>Q97DK5</accession>
<keyword evidence="2" id="KW-1185">Reference proteome</keyword>